<name>A0A8H5BXU7_9AGAR</name>
<gene>
    <name evidence="3" type="ORF">D9758_018120</name>
</gene>
<dbReference type="OrthoDB" id="1534087at2759"/>
<dbReference type="InterPro" id="IPR027417">
    <property type="entry name" value="P-loop_NTPase"/>
</dbReference>
<dbReference type="Pfam" id="PF20703">
    <property type="entry name" value="nSTAND1"/>
    <property type="match status" value="1"/>
</dbReference>
<keyword evidence="4" id="KW-1185">Reference proteome</keyword>
<feature type="region of interest" description="Disordered" evidence="1">
    <location>
        <begin position="68"/>
        <end position="98"/>
    </location>
</feature>
<feature type="compositionally biased region" description="Basic and acidic residues" evidence="1">
    <location>
        <begin position="77"/>
        <end position="93"/>
    </location>
</feature>
<sequence length="350" mass="38941">MVLGVQEWACIPVGLCDDGNRNRNGNSADAGVAGIGIETGRGWVIGALDPSIYLLGYPRLHFSMSKRIGNDPGGDSRYGRQEDANASKKDKSNKGRSRISAKFVRAFSSLQLGSKKEESERSRIQERAPTKEPSNPPEQGNTSTEWFREAHNFSINNSVINNHMIGVAQPQPTPQKRITHDDIHFETPPVPKVFTGRDPLVKEAVEILCRKGQNHLAILGPGGIGKTSLALVIGNNAKVQRKFRKLHFLPCDILEDVNDILQGFMQVLKIKPQEGKSDHDSLYDYLQTNKKAVLFILDNFETPWNHKDGHVKARSLIEKIGTFSCVTFILTMRGMDGPGDIPWHNHKSNF</sequence>
<comment type="caution">
    <text evidence="3">The sequence shown here is derived from an EMBL/GenBank/DDBJ whole genome shotgun (WGS) entry which is preliminary data.</text>
</comment>
<protein>
    <recommendedName>
        <fullName evidence="2">Novel STAND NTPase 1 domain-containing protein</fullName>
    </recommendedName>
</protein>
<feature type="region of interest" description="Disordered" evidence="1">
    <location>
        <begin position="112"/>
        <end position="143"/>
    </location>
</feature>
<dbReference type="Gene3D" id="3.40.50.300">
    <property type="entry name" value="P-loop containing nucleotide triphosphate hydrolases"/>
    <property type="match status" value="1"/>
</dbReference>
<evidence type="ECO:0000259" key="2">
    <source>
        <dbReference type="Pfam" id="PF20703"/>
    </source>
</evidence>
<feature type="compositionally biased region" description="Basic and acidic residues" evidence="1">
    <location>
        <begin position="114"/>
        <end position="130"/>
    </location>
</feature>
<reference evidence="3 4" key="1">
    <citation type="journal article" date="2020" name="ISME J.">
        <title>Uncovering the hidden diversity of litter-decomposition mechanisms in mushroom-forming fungi.</title>
        <authorList>
            <person name="Floudas D."/>
            <person name="Bentzer J."/>
            <person name="Ahren D."/>
            <person name="Johansson T."/>
            <person name="Persson P."/>
            <person name="Tunlid A."/>
        </authorList>
    </citation>
    <scope>NUCLEOTIDE SEQUENCE [LARGE SCALE GENOMIC DNA]</scope>
    <source>
        <strain evidence="3 4">CBS 291.85</strain>
    </source>
</reference>
<dbReference type="SUPFAM" id="SSF52540">
    <property type="entry name" value="P-loop containing nucleoside triphosphate hydrolases"/>
    <property type="match status" value="1"/>
</dbReference>
<evidence type="ECO:0000313" key="4">
    <source>
        <dbReference type="Proteomes" id="UP000559256"/>
    </source>
</evidence>
<feature type="domain" description="Novel STAND NTPase 1" evidence="2">
    <location>
        <begin position="192"/>
        <end position="333"/>
    </location>
</feature>
<proteinExistence type="predicted"/>
<dbReference type="Proteomes" id="UP000559256">
    <property type="component" value="Unassembled WGS sequence"/>
</dbReference>
<dbReference type="AlphaFoldDB" id="A0A8H5BXU7"/>
<accession>A0A8H5BXU7</accession>
<dbReference type="InterPro" id="IPR049052">
    <property type="entry name" value="nSTAND1"/>
</dbReference>
<dbReference type="EMBL" id="JAACJM010000328">
    <property type="protein sequence ID" value="KAF5331293.1"/>
    <property type="molecule type" value="Genomic_DNA"/>
</dbReference>
<organism evidence="3 4">
    <name type="scientific">Tetrapyrgos nigripes</name>
    <dbReference type="NCBI Taxonomy" id="182062"/>
    <lineage>
        <taxon>Eukaryota</taxon>
        <taxon>Fungi</taxon>
        <taxon>Dikarya</taxon>
        <taxon>Basidiomycota</taxon>
        <taxon>Agaricomycotina</taxon>
        <taxon>Agaricomycetes</taxon>
        <taxon>Agaricomycetidae</taxon>
        <taxon>Agaricales</taxon>
        <taxon>Marasmiineae</taxon>
        <taxon>Marasmiaceae</taxon>
        <taxon>Tetrapyrgos</taxon>
    </lineage>
</organism>
<evidence type="ECO:0000313" key="3">
    <source>
        <dbReference type="EMBL" id="KAF5331293.1"/>
    </source>
</evidence>
<evidence type="ECO:0000256" key="1">
    <source>
        <dbReference type="SAM" id="MobiDB-lite"/>
    </source>
</evidence>